<gene>
    <name evidence="11" type="ORF">HERILL_LOCUS6105</name>
</gene>
<evidence type="ECO:0000313" key="11">
    <source>
        <dbReference type="EMBL" id="CAD7083123.1"/>
    </source>
</evidence>
<keyword evidence="5" id="KW-0552">Olfaction</keyword>
<dbReference type="PANTHER" id="PTHR21137:SF35">
    <property type="entry name" value="ODORANT RECEPTOR 19A-RELATED"/>
    <property type="match status" value="1"/>
</dbReference>
<reference evidence="11 12" key="1">
    <citation type="submission" date="2020-11" db="EMBL/GenBank/DDBJ databases">
        <authorList>
            <person name="Wallbank WR R."/>
            <person name="Pardo Diaz C."/>
            <person name="Kozak K."/>
            <person name="Martin S."/>
            <person name="Jiggins C."/>
            <person name="Moest M."/>
            <person name="Warren A I."/>
            <person name="Generalovic N T."/>
            <person name="Byers J.R.P. K."/>
            <person name="Montejo-Kovacevich G."/>
            <person name="Yen C E."/>
        </authorList>
    </citation>
    <scope>NUCLEOTIDE SEQUENCE [LARGE SCALE GENOMIC DNA]</scope>
</reference>
<keyword evidence="7 10" id="KW-0472">Membrane</keyword>
<dbReference type="InParanoid" id="A0A7R8ULY8"/>
<evidence type="ECO:0000256" key="6">
    <source>
        <dbReference type="ARBA" id="ARBA00022989"/>
    </source>
</evidence>
<sequence>MYKFHNVKIIVEEMLELPSLYVRDEKHQKIFRASEIENKLIVIVYSTIVLSTAFLGIGTLIKDPTIGGNIFPYRSFLPGFLPQILRIAYWSTGVTMLSIQIVAIDCLNVNLINQIRLHLKLLNLNLSELVSSKQSSKDAFNILKNCIKHHQIILRLRNEIESIFKYPVLVQFSVSLLIFVMTGFQAIVLTGADGIILVYFYCACITCQLFSYCWFANQVMEENKLLVIAGYNTSWFDFGSRYSKILIIFMINAQQPLTFTVGGFFNLSLNGFTGILSRSYSSIAVLRQMYAK</sequence>
<dbReference type="PANTHER" id="PTHR21137">
    <property type="entry name" value="ODORANT RECEPTOR"/>
    <property type="match status" value="1"/>
</dbReference>
<evidence type="ECO:0000256" key="4">
    <source>
        <dbReference type="ARBA" id="ARBA00022692"/>
    </source>
</evidence>
<evidence type="ECO:0000256" key="3">
    <source>
        <dbReference type="ARBA" id="ARBA00022606"/>
    </source>
</evidence>
<dbReference type="EMBL" id="LR899010">
    <property type="protein sequence ID" value="CAD7083123.1"/>
    <property type="molecule type" value="Genomic_DNA"/>
</dbReference>
<evidence type="ECO:0000256" key="1">
    <source>
        <dbReference type="ARBA" id="ARBA00004651"/>
    </source>
</evidence>
<dbReference type="OrthoDB" id="6604226at2759"/>
<keyword evidence="8" id="KW-0675">Receptor</keyword>
<keyword evidence="6 10" id="KW-1133">Transmembrane helix</keyword>
<dbReference type="GO" id="GO:0005549">
    <property type="term" value="F:odorant binding"/>
    <property type="evidence" value="ECO:0007669"/>
    <property type="project" value="InterPro"/>
</dbReference>
<dbReference type="Pfam" id="PF02949">
    <property type="entry name" value="7tm_6"/>
    <property type="match status" value="1"/>
</dbReference>
<dbReference type="AlphaFoldDB" id="A0A7R8ULY8"/>
<feature type="transmembrane region" description="Helical" evidence="10">
    <location>
        <begin position="194"/>
        <end position="215"/>
    </location>
</feature>
<dbReference type="GO" id="GO:0005886">
    <property type="term" value="C:plasma membrane"/>
    <property type="evidence" value="ECO:0007669"/>
    <property type="project" value="UniProtKB-SubCell"/>
</dbReference>
<protein>
    <recommendedName>
        <fullName evidence="13">Odorant receptor</fullName>
    </recommendedName>
</protein>
<dbReference type="InterPro" id="IPR004117">
    <property type="entry name" value="7tm6_olfct_rcpt"/>
</dbReference>
<evidence type="ECO:0000256" key="5">
    <source>
        <dbReference type="ARBA" id="ARBA00022725"/>
    </source>
</evidence>
<feature type="transmembrane region" description="Helical" evidence="10">
    <location>
        <begin position="87"/>
        <end position="111"/>
    </location>
</feature>
<evidence type="ECO:0000256" key="2">
    <source>
        <dbReference type="ARBA" id="ARBA00022475"/>
    </source>
</evidence>
<keyword evidence="9" id="KW-0807">Transducer</keyword>
<keyword evidence="4 10" id="KW-0812">Transmembrane</keyword>
<proteinExistence type="predicted"/>
<organism evidence="11 12">
    <name type="scientific">Hermetia illucens</name>
    <name type="common">Black soldier fly</name>
    <dbReference type="NCBI Taxonomy" id="343691"/>
    <lineage>
        <taxon>Eukaryota</taxon>
        <taxon>Metazoa</taxon>
        <taxon>Ecdysozoa</taxon>
        <taxon>Arthropoda</taxon>
        <taxon>Hexapoda</taxon>
        <taxon>Insecta</taxon>
        <taxon>Pterygota</taxon>
        <taxon>Neoptera</taxon>
        <taxon>Endopterygota</taxon>
        <taxon>Diptera</taxon>
        <taxon>Brachycera</taxon>
        <taxon>Stratiomyomorpha</taxon>
        <taxon>Stratiomyidae</taxon>
        <taxon>Hermetiinae</taxon>
        <taxon>Hermetia</taxon>
    </lineage>
</organism>
<accession>A0A7R8ULY8</accession>
<dbReference type="GO" id="GO:0007165">
    <property type="term" value="P:signal transduction"/>
    <property type="evidence" value="ECO:0007669"/>
    <property type="project" value="UniProtKB-KW"/>
</dbReference>
<evidence type="ECO:0000313" key="12">
    <source>
        <dbReference type="Proteomes" id="UP000594454"/>
    </source>
</evidence>
<name>A0A7R8ULY8_HERIL</name>
<evidence type="ECO:0008006" key="13">
    <source>
        <dbReference type="Google" id="ProtNLM"/>
    </source>
</evidence>
<feature type="transmembrane region" description="Helical" evidence="10">
    <location>
        <begin position="40"/>
        <end position="61"/>
    </location>
</feature>
<keyword evidence="3" id="KW-0716">Sensory transduction</keyword>
<comment type="subcellular location">
    <subcellularLocation>
        <location evidence="1">Cell membrane</location>
        <topology evidence="1">Multi-pass membrane protein</topology>
    </subcellularLocation>
</comment>
<evidence type="ECO:0000256" key="10">
    <source>
        <dbReference type="SAM" id="Phobius"/>
    </source>
</evidence>
<keyword evidence="2" id="KW-1003">Cell membrane</keyword>
<dbReference type="Proteomes" id="UP000594454">
    <property type="component" value="Chromosome 2"/>
</dbReference>
<keyword evidence="12" id="KW-1185">Reference proteome</keyword>
<evidence type="ECO:0000256" key="8">
    <source>
        <dbReference type="ARBA" id="ARBA00023170"/>
    </source>
</evidence>
<feature type="transmembrane region" description="Helical" evidence="10">
    <location>
        <begin position="163"/>
        <end position="188"/>
    </location>
</feature>
<evidence type="ECO:0000256" key="9">
    <source>
        <dbReference type="ARBA" id="ARBA00023224"/>
    </source>
</evidence>
<evidence type="ECO:0000256" key="7">
    <source>
        <dbReference type="ARBA" id="ARBA00023136"/>
    </source>
</evidence>
<dbReference type="GO" id="GO:0004984">
    <property type="term" value="F:olfactory receptor activity"/>
    <property type="evidence" value="ECO:0007669"/>
    <property type="project" value="InterPro"/>
</dbReference>